<feature type="domain" description="Response regulatory" evidence="4">
    <location>
        <begin position="15"/>
        <end position="131"/>
    </location>
</feature>
<dbReference type="SUPFAM" id="SSF81606">
    <property type="entry name" value="PP2C-like"/>
    <property type="match status" value="1"/>
</dbReference>
<dbReference type="InterPro" id="IPR001932">
    <property type="entry name" value="PPM-type_phosphatase-like_dom"/>
</dbReference>
<name>A0ABU3EH56_9RHOB</name>
<dbReference type="Pfam" id="PF07228">
    <property type="entry name" value="SpoIIE"/>
    <property type="match status" value="1"/>
</dbReference>
<protein>
    <submittedName>
        <fullName evidence="5">Fused response regulator/phosphatase</fullName>
    </submittedName>
</protein>
<dbReference type="InterPro" id="IPR011006">
    <property type="entry name" value="CheY-like_superfamily"/>
</dbReference>
<evidence type="ECO:0000259" key="4">
    <source>
        <dbReference type="PROSITE" id="PS50110"/>
    </source>
</evidence>
<dbReference type="Gene3D" id="3.60.40.10">
    <property type="entry name" value="PPM-type phosphatase domain"/>
    <property type="match status" value="1"/>
</dbReference>
<dbReference type="InterPro" id="IPR052016">
    <property type="entry name" value="Bact_Sigma-Reg"/>
</dbReference>
<dbReference type="Proteomes" id="UP001251085">
    <property type="component" value="Unassembled WGS sequence"/>
</dbReference>
<sequence>MSDTRSPGPPRAWRLILLVGESRAERRALAVQLRRAGYDVIEAADADGAIDLCRARAPEIVISDWMAPGRAGLDLCRRFRALPSERYGYFILLTSRHDKADVAEGLGAGADDFLTKPVSGAELLARLSAAERILRVEESLRMANTQLKETLACLRDKEAALERDLREAHRLQQGLVRERNGQFGSFNLSLLMRPAGHVGGDLVGFFPVDRRRVGFFALDVSGHGVAAALLSARLAALLSGEPEHNIAMRSSDLPGGEPRSPAEILRHLNGLMLSELRTDSYFTMVYADLEIASGRVRLVQAGHPHPVLQRANGRIELIGQGGFPVGVFPNAEFEEISVQLDPGDRLFISSDGLIDSENARGEPLGDDGLQAILRTNAVLRGNALLESICWSAANYSGGVRSDDISAVLVEHLGRSGWLGSAVPDLLQ</sequence>
<evidence type="ECO:0000313" key="6">
    <source>
        <dbReference type="Proteomes" id="UP001251085"/>
    </source>
</evidence>
<dbReference type="InterPro" id="IPR001789">
    <property type="entry name" value="Sig_transdc_resp-reg_receiver"/>
</dbReference>
<keyword evidence="2" id="KW-0597">Phosphoprotein</keyword>
<keyword evidence="1" id="KW-0378">Hydrolase</keyword>
<dbReference type="SUPFAM" id="SSF52172">
    <property type="entry name" value="CheY-like"/>
    <property type="match status" value="1"/>
</dbReference>
<feature type="coiled-coil region" evidence="3">
    <location>
        <begin position="144"/>
        <end position="171"/>
    </location>
</feature>
<dbReference type="PROSITE" id="PS50110">
    <property type="entry name" value="RESPONSE_REGULATORY"/>
    <property type="match status" value="1"/>
</dbReference>
<dbReference type="InterPro" id="IPR036457">
    <property type="entry name" value="PPM-type-like_dom_sf"/>
</dbReference>
<evidence type="ECO:0000256" key="2">
    <source>
        <dbReference type="PROSITE-ProRule" id="PRU00169"/>
    </source>
</evidence>
<dbReference type="PANTHER" id="PTHR43156:SF2">
    <property type="entry name" value="STAGE II SPORULATION PROTEIN E"/>
    <property type="match status" value="1"/>
</dbReference>
<feature type="modified residue" description="4-aspartylphosphate" evidence="2">
    <location>
        <position position="64"/>
    </location>
</feature>
<keyword evidence="6" id="KW-1185">Reference proteome</keyword>
<dbReference type="EMBL" id="JAVRQI010000013">
    <property type="protein sequence ID" value="MDT1063567.1"/>
    <property type="molecule type" value="Genomic_DNA"/>
</dbReference>
<dbReference type="PANTHER" id="PTHR43156">
    <property type="entry name" value="STAGE II SPORULATION PROTEIN E-RELATED"/>
    <property type="match status" value="1"/>
</dbReference>
<dbReference type="RefSeq" id="WP_311760655.1">
    <property type="nucleotide sequence ID" value="NZ_JAVRQI010000013.1"/>
</dbReference>
<accession>A0ABU3EH56</accession>
<dbReference type="Gene3D" id="3.40.50.2300">
    <property type="match status" value="1"/>
</dbReference>
<dbReference type="SMART" id="SM00448">
    <property type="entry name" value="REC"/>
    <property type="match status" value="1"/>
</dbReference>
<proteinExistence type="predicted"/>
<evidence type="ECO:0000256" key="1">
    <source>
        <dbReference type="ARBA" id="ARBA00022801"/>
    </source>
</evidence>
<reference evidence="6" key="1">
    <citation type="submission" date="2023-07" db="EMBL/GenBank/DDBJ databases">
        <title>Characterization of two Paracoccaceae strains isolated from Phycosphere and proposal of Xinfangfangia lacusdiani sp. nov.</title>
        <authorList>
            <person name="Deng Y."/>
            <person name="Zhang Y.Q."/>
        </authorList>
    </citation>
    <scope>NUCLEOTIDE SEQUENCE [LARGE SCALE GENOMIC DNA]</scope>
    <source>
        <strain evidence="6">CPCC 101403</strain>
    </source>
</reference>
<dbReference type="Pfam" id="PF00072">
    <property type="entry name" value="Response_reg"/>
    <property type="match status" value="1"/>
</dbReference>
<comment type="caution">
    <text evidence="5">The sequence shown here is derived from an EMBL/GenBank/DDBJ whole genome shotgun (WGS) entry which is preliminary data.</text>
</comment>
<gene>
    <name evidence="5" type="ORF">RM190_16960</name>
</gene>
<dbReference type="SMART" id="SM00331">
    <property type="entry name" value="PP2C_SIG"/>
    <property type="match status" value="1"/>
</dbReference>
<evidence type="ECO:0000256" key="3">
    <source>
        <dbReference type="SAM" id="Coils"/>
    </source>
</evidence>
<evidence type="ECO:0000313" key="5">
    <source>
        <dbReference type="EMBL" id="MDT1063567.1"/>
    </source>
</evidence>
<keyword evidence="3" id="KW-0175">Coiled coil</keyword>
<organism evidence="5 6">
    <name type="scientific">Paracoccus broussonetiae</name>
    <dbReference type="NCBI Taxonomy" id="3075834"/>
    <lineage>
        <taxon>Bacteria</taxon>
        <taxon>Pseudomonadati</taxon>
        <taxon>Pseudomonadota</taxon>
        <taxon>Alphaproteobacteria</taxon>
        <taxon>Rhodobacterales</taxon>
        <taxon>Paracoccaceae</taxon>
        <taxon>Paracoccus</taxon>
    </lineage>
</organism>